<dbReference type="VEuPathDB" id="PlasmoDB:PmUG01_09022600"/>
<dbReference type="OrthoDB" id="372246at2759"/>
<name>A0A1D3PBG3_PLAMA</name>
<dbReference type="GeneID" id="39868754"/>
<dbReference type="EMBL" id="LT594630">
    <property type="protein sequence ID" value="SCN12653.1"/>
    <property type="molecule type" value="Genomic_DNA"/>
</dbReference>
<organism evidence="1 2">
    <name type="scientific">Plasmodium malariae</name>
    <dbReference type="NCBI Taxonomy" id="5858"/>
    <lineage>
        <taxon>Eukaryota</taxon>
        <taxon>Sar</taxon>
        <taxon>Alveolata</taxon>
        <taxon>Apicomplexa</taxon>
        <taxon>Aconoidasida</taxon>
        <taxon>Haemosporida</taxon>
        <taxon>Plasmodiidae</taxon>
        <taxon>Plasmodium</taxon>
        <taxon>Plasmodium (Plasmodium)</taxon>
    </lineage>
</organism>
<dbReference type="Proteomes" id="UP000219813">
    <property type="component" value="Chromosome 9"/>
</dbReference>
<proteinExistence type="predicted"/>
<reference evidence="1 2" key="1">
    <citation type="submission" date="2016-06" db="EMBL/GenBank/DDBJ databases">
        <authorList>
            <consortium name="Pathogen Informatics"/>
        </authorList>
    </citation>
    <scope>NUCLEOTIDE SEQUENCE [LARGE SCALE GENOMIC DNA]</scope>
</reference>
<dbReference type="OMA" id="LKYDCND"/>
<dbReference type="KEGG" id="pmal:PMUG01_09022600"/>
<accession>A0A1D3PBG3</accession>
<evidence type="ECO:0000313" key="2">
    <source>
        <dbReference type="Proteomes" id="UP000219813"/>
    </source>
</evidence>
<protein>
    <submittedName>
        <fullName evidence="1">Uncharacterized protein</fullName>
    </submittedName>
</protein>
<dbReference type="RefSeq" id="XP_028861550.1">
    <property type="nucleotide sequence ID" value="XM_029004907.1"/>
</dbReference>
<gene>
    <name evidence="1" type="primary">PmUG01_09022600</name>
    <name evidence="1" type="ORF">PMUG01_09022600</name>
</gene>
<keyword evidence="2" id="KW-1185">Reference proteome</keyword>
<dbReference type="AlphaFoldDB" id="A0A1D3PBG3"/>
<evidence type="ECO:0000313" key="1">
    <source>
        <dbReference type="EMBL" id="SCN12653.1"/>
    </source>
</evidence>
<sequence>MNLVKYSFEYRNIFSLSKNTVCSLKCFPIIEKKNSLFKYGISKFKYLDKLAIIREDNMLTNSYFLNDSFFLHILKENEENPIFKKTPQELLYFKNKKTKLALRRKRKRMGERISLRYR</sequence>